<dbReference type="Proteomes" id="UP000435112">
    <property type="component" value="Unassembled WGS sequence"/>
</dbReference>
<comment type="caution">
    <text evidence="2">The sequence shown here is derived from an EMBL/GenBank/DDBJ whole genome shotgun (WGS) entry which is preliminary data.</text>
</comment>
<evidence type="ECO:0000313" key="4">
    <source>
        <dbReference type="Proteomes" id="UP000429607"/>
    </source>
</evidence>
<dbReference type="EMBL" id="QXFV01001329">
    <property type="protein sequence ID" value="KAE9008574.1"/>
    <property type="molecule type" value="Genomic_DNA"/>
</dbReference>
<organism evidence="2 6">
    <name type="scientific">Phytophthora rubi</name>
    <dbReference type="NCBI Taxonomy" id="129364"/>
    <lineage>
        <taxon>Eukaryota</taxon>
        <taxon>Sar</taxon>
        <taxon>Stramenopiles</taxon>
        <taxon>Oomycota</taxon>
        <taxon>Peronosporomycetes</taxon>
        <taxon>Peronosporales</taxon>
        <taxon>Peronosporaceae</taxon>
        <taxon>Phytophthora</taxon>
    </lineage>
</organism>
<accession>A0A6A3M3M2</accession>
<evidence type="ECO:0000313" key="5">
    <source>
        <dbReference type="Proteomes" id="UP000434957"/>
    </source>
</evidence>
<dbReference type="EMBL" id="QXFT01004006">
    <property type="protein sequence ID" value="KAE9280927.1"/>
    <property type="molecule type" value="Genomic_DNA"/>
</dbReference>
<dbReference type="EMBL" id="QXFU01000644">
    <property type="protein sequence ID" value="KAE9026092.1"/>
    <property type="molecule type" value="Genomic_DNA"/>
</dbReference>
<reference evidence="4 6" key="1">
    <citation type="submission" date="2018-09" db="EMBL/GenBank/DDBJ databases">
        <title>Genomic investigation of the strawberry pathogen Phytophthora fragariae indicates pathogenicity is determined by transcriptional variation in three key races.</title>
        <authorList>
            <person name="Adams T.M."/>
            <person name="Armitage A.D."/>
            <person name="Sobczyk M.K."/>
            <person name="Bates H.J."/>
            <person name="Dunwell J.M."/>
            <person name="Nellist C.F."/>
            <person name="Harrison R.J."/>
        </authorList>
    </citation>
    <scope>NUCLEOTIDE SEQUENCE [LARGE SCALE GENOMIC DNA]</scope>
    <source>
        <strain evidence="1 4">SCRP249</strain>
        <strain evidence="2 6">SCRP324</strain>
        <strain evidence="3 5">SCRP333</strain>
    </source>
</reference>
<dbReference type="OrthoDB" id="1924069at2759"/>
<dbReference type="Proteomes" id="UP000434957">
    <property type="component" value="Unassembled WGS sequence"/>
</dbReference>
<evidence type="ECO:0000313" key="2">
    <source>
        <dbReference type="EMBL" id="KAE9026092.1"/>
    </source>
</evidence>
<evidence type="ECO:0000313" key="3">
    <source>
        <dbReference type="EMBL" id="KAE9280927.1"/>
    </source>
</evidence>
<gene>
    <name evidence="1" type="ORF">PR001_g16657</name>
    <name evidence="2" type="ORF">PR002_g11003</name>
    <name evidence="3" type="ORF">PR003_g27820</name>
</gene>
<keyword evidence="5" id="KW-1185">Reference proteome</keyword>
<proteinExistence type="predicted"/>
<evidence type="ECO:0000313" key="1">
    <source>
        <dbReference type="EMBL" id="KAE9008574.1"/>
    </source>
</evidence>
<dbReference type="Proteomes" id="UP000429607">
    <property type="component" value="Unassembled WGS sequence"/>
</dbReference>
<dbReference type="AlphaFoldDB" id="A0A6A3M3M2"/>
<protein>
    <submittedName>
        <fullName evidence="2">Uncharacterized protein</fullName>
    </submittedName>
</protein>
<name>A0A6A3M3M2_9STRA</name>
<evidence type="ECO:0000313" key="6">
    <source>
        <dbReference type="Proteomes" id="UP000435112"/>
    </source>
</evidence>
<sequence length="94" mass="10427">MGGQTTLGVEIELYTNGYLECHNVRIMGMQIDSIIDTEDRENFQPSWVRLARPLPQSPRHDVQVCTEGRLRDRLPVLVHSAFALSGLGSGFAAS</sequence>